<sequence>MPEVDAATHGARSLVKTSCLAMYISRIREPQQQPKADLLCLLRCGCDRTSINKRAVLRARQMIYMRKLVTAIMMPPSSSHFGSAKYVEISHITIA</sequence>
<comment type="caution">
    <text evidence="1">The sequence shown here is derived from an EMBL/GenBank/DDBJ whole genome shotgun (WGS) entry which is preliminary data.</text>
</comment>
<protein>
    <submittedName>
        <fullName evidence="1">Uncharacterized protein</fullName>
    </submittedName>
</protein>
<dbReference type="AlphaFoldDB" id="A0ABD2XDA3"/>
<name>A0ABD2XDA3_9HYME</name>
<keyword evidence="2" id="KW-1185">Reference proteome</keyword>
<evidence type="ECO:0000313" key="2">
    <source>
        <dbReference type="Proteomes" id="UP001627154"/>
    </source>
</evidence>
<accession>A0ABD2XDA3</accession>
<evidence type="ECO:0000313" key="1">
    <source>
        <dbReference type="EMBL" id="KAL3403070.1"/>
    </source>
</evidence>
<organism evidence="1 2">
    <name type="scientific">Trichogramma kaykai</name>
    <dbReference type="NCBI Taxonomy" id="54128"/>
    <lineage>
        <taxon>Eukaryota</taxon>
        <taxon>Metazoa</taxon>
        <taxon>Ecdysozoa</taxon>
        <taxon>Arthropoda</taxon>
        <taxon>Hexapoda</taxon>
        <taxon>Insecta</taxon>
        <taxon>Pterygota</taxon>
        <taxon>Neoptera</taxon>
        <taxon>Endopterygota</taxon>
        <taxon>Hymenoptera</taxon>
        <taxon>Apocrita</taxon>
        <taxon>Proctotrupomorpha</taxon>
        <taxon>Chalcidoidea</taxon>
        <taxon>Trichogrammatidae</taxon>
        <taxon>Trichogramma</taxon>
    </lineage>
</organism>
<dbReference type="Proteomes" id="UP001627154">
    <property type="component" value="Unassembled WGS sequence"/>
</dbReference>
<proteinExistence type="predicted"/>
<reference evidence="1 2" key="1">
    <citation type="journal article" date="2024" name="bioRxiv">
        <title>A reference genome for Trichogramma kaykai: A tiny desert-dwelling parasitoid wasp with competing sex-ratio distorters.</title>
        <authorList>
            <person name="Culotta J."/>
            <person name="Lindsey A.R."/>
        </authorList>
    </citation>
    <scope>NUCLEOTIDE SEQUENCE [LARGE SCALE GENOMIC DNA]</scope>
    <source>
        <strain evidence="1 2">KSX58</strain>
    </source>
</reference>
<dbReference type="EMBL" id="JBJJXI010000032">
    <property type="protein sequence ID" value="KAL3403070.1"/>
    <property type="molecule type" value="Genomic_DNA"/>
</dbReference>
<gene>
    <name evidence="1" type="ORF">TKK_004203</name>
</gene>